<protein>
    <submittedName>
        <fullName evidence="2">Uncharacterized protein</fullName>
    </submittedName>
</protein>
<organism evidence="2 3">
    <name type="scientific">Oryza glaberrima</name>
    <name type="common">African rice</name>
    <dbReference type="NCBI Taxonomy" id="4538"/>
    <lineage>
        <taxon>Eukaryota</taxon>
        <taxon>Viridiplantae</taxon>
        <taxon>Streptophyta</taxon>
        <taxon>Embryophyta</taxon>
        <taxon>Tracheophyta</taxon>
        <taxon>Spermatophyta</taxon>
        <taxon>Magnoliopsida</taxon>
        <taxon>Liliopsida</taxon>
        <taxon>Poales</taxon>
        <taxon>Poaceae</taxon>
        <taxon>BOP clade</taxon>
        <taxon>Oryzoideae</taxon>
        <taxon>Oryzeae</taxon>
        <taxon>Oryzinae</taxon>
        <taxon>Oryza</taxon>
    </lineage>
</organism>
<dbReference type="Proteomes" id="UP000007306">
    <property type="component" value="Chromosome 11"/>
</dbReference>
<feature type="compositionally biased region" description="Basic residues" evidence="1">
    <location>
        <begin position="60"/>
        <end position="70"/>
    </location>
</feature>
<feature type="compositionally biased region" description="Low complexity" evidence="1">
    <location>
        <begin position="13"/>
        <end position="25"/>
    </location>
</feature>
<dbReference type="Gramene" id="ORGLA11G0124700.1">
    <property type="protein sequence ID" value="ORGLA11G0124700.1"/>
    <property type="gene ID" value="ORGLA11G0124700"/>
</dbReference>
<dbReference type="HOGENOM" id="CLU_160954_0_0_1"/>
<keyword evidence="3" id="KW-1185">Reference proteome</keyword>
<reference evidence="2 3" key="2">
    <citation type="submission" date="2018-04" db="EMBL/GenBank/DDBJ databases">
        <title>OglaRS2 (Oryza glaberrima Reference Sequence Version 2).</title>
        <authorList>
            <person name="Zhang J."/>
            <person name="Kudrna D."/>
            <person name="Lee S."/>
            <person name="Talag J."/>
            <person name="Rajasekar S."/>
            <person name="Wing R.A."/>
        </authorList>
    </citation>
    <scope>NUCLEOTIDE SEQUENCE [LARGE SCALE GENOMIC DNA]</scope>
    <source>
        <strain evidence="2 3">cv. IRGC 96717</strain>
    </source>
</reference>
<name>I1R0F5_ORYGL</name>
<proteinExistence type="predicted"/>
<reference evidence="2" key="1">
    <citation type="submission" date="2015-06" db="UniProtKB">
        <authorList>
            <consortium name="EnsemblPlants"/>
        </authorList>
    </citation>
    <scope>IDENTIFICATION</scope>
</reference>
<evidence type="ECO:0000256" key="1">
    <source>
        <dbReference type="SAM" id="MobiDB-lite"/>
    </source>
</evidence>
<dbReference type="AlphaFoldDB" id="I1R0F5"/>
<evidence type="ECO:0000313" key="2">
    <source>
        <dbReference type="EnsemblPlants" id="ORGLA11G0124700.1"/>
    </source>
</evidence>
<sequence length="96" mass="10073">GGGIGGDGRALPSAAAACGGRSGSRLEPPSLRQIRREEGLRSRAASPSSATDAVPATVLRRARPQVRRPRQALPPPHVACNPTCLLLPLYTQGFFF</sequence>
<dbReference type="EnsemblPlants" id="ORGLA11G0124700.1">
    <property type="protein sequence ID" value="ORGLA11G0124700.1"/>
    <property type="gene ID" value="ORGLA11G0124700"/>
</dbReference>
<feature type="region of interest" description="Disordered" evidence="1">
    <location>
        <begin position="1"/>
        <end position="74"/>
    </location>
</feature>
<accession>I1R0F5</accession>
<evidence type="ECO:0000313" key="3">
    <source>
        <dbReference type="Proteomes" id="UP000007306"/>
    </source>
</evidence>